<dbReference type="PANTHER" id="PTHR43133">
    <property type="entry name" value="RNA POLYMERASE ECF-TYPE SIGMA FACTO"/>
    <property type="match status" value="1"/>
</dbReference>
<dbReference type="InterPro" id="IPR013325">
    <property type="entry name" value="RNA_pol_sigma_r2"/>
</dbReference>
<dbReference type="Gene3D" id="1.10.10.10">
    <property type="entry name" value="Winged helix-like DNA-binding domain superfamily/Winged helix DNA-binding domain"/>
    <property type="match status" value="1"/>
</dbReference>
<dbReference type="SUPFAM" id="SSF88946">
    <property type="entry name" value="Sigma2 domain of RNA polymerase sigma factors"/>
    <property type="match status" value="1"/>
</dbReference>
<keyword evidence="2" id="KW-0805">Transcription regulation</keyword>
<dbReference type="InterPro" id="IPR014284">
    <property type="entry name" value="RNA_pol_sigma-70_dom"/>
</dbReference>
<comment type="caution">
    <text evidence="9">The sequence shown here is derived from an EMBL/GenBank/DDBJ whole genome shotgun (WGS) entry which is preliminary data.</text>
</comment>
<protein>
    <submittedName>
        <fullName evidence="9">Sigma-70 family RNA polymerase sigma factor</fullName>
    </submittedName>
</protein>
<gene>
    <name evidence="9" type="ORF">GCM10009533_31310</name>
</gene>
<dbReference type="Proteomes" id="UP001500729">
    <property type="component" value="Unassembled WGS sequence"/>
</dbReference>
<evidence type="ECO:0000256" key="3">
    <source>
        <dbReference type="ARBA" id="ARBA00023082"/>
    </source>
</evidence>
<dbReference type="Pfam" id="PF04542">
    <property type="entry name" value="Sigma70_r2"/>
    <property type="match status" value="1"/>
</dbReference>
<keyword evidence="5" id="KW-0804">Transcription</keyword>
<dbReference type="PANTHER" id="PTHR43133:SF52">
    <property type="entry name" value="ECF RNA POLYMERASE SIGMA FACTOR SIGL"/>
    <property type="match status" value="1"/>
</dbReference>
<name>A0ABN1CYY7_SACER</name>
<sequence length="199" mass="21891">MALDEDRPSLTTGDPTATFGRLFDEYAAPLHRYLARRTDESVADDLVAETFLAALRHRASYDPERANVRSWLYGIATNLLRKHLRTELRGLRATARMVRASEVSTAGHESRVAEAVDAHSSVNDLAAALAELSPADRDTLLLTAWGGLDSTEVADVLGIPVGTVRSRIHRVRRQLRKNAPGAASRQTTEDIDEEANRHA</sequence>
<dbReference type="RefSeq" id="WP_011875034.1">
    <property type="nucleotide sequence ID" value="NZ_BAAAGS010000018.1"/>
</dbReference>
<feature type="domain" description="RNA polymerase sigma-70 region 2" evidence="7">
    <location>
        <begin position="22"/>
        <end position="87"/>
    </location>
</feature>
<evidence type="ECO:0000259" key="8">
    <source>
        <dbReference type="Pfam" id="PF08281"/>
    </source>
</evidence>
<dbReference type="InterPro" id="IPR039425">
    <property type="entry name" value="RNA_pol_sigma-70-like"/>
</dbReference>
<evidence type="ECO:0000256" key="6">
    <source>
        <dbReference type="SAM" id="MobiDB-lite"/>
    </source>
</evidence>
<proteinExistence type="inferred from homology"/>
<dbReference type="Pfam" id="PF08281">
    <property type="entry name" value="Sigma70_r4_2"/>
    <property type="match status" value="1"/>
</dbReference>
<feature type="domain" description="RNA polymerase sigma factor 70 region 4 type 2" evidence="8">
    <location>
        <begin position="125"/>
        <end position="175"/>
    </location>
</feature>
<feature type="region of interest" description="Disordered" evidence="6">
    <location>
        <begin position="175"/>
        <end position="199"/>
    </location>
</feature>
<dbReference type="InterPro" id="IPR036388">
    <property type="entry name" value="WH-like_DNA-bd_sf"/>
</dbReference>
<dbReference type="InterPro" id="IPR013249">
    <property type="entry name" value="RNA_pol_sigma70_r4_t2"/>
</dbReference>
<evidence type="ECO:0000256" key="5">
    <source>
        <dbReference type="ARBA" id="ARBA00023163"/>
    </source>
</evidence>
<reference evidence="9 10" key="1">
    <citation type="journal article" date="2019" name="Int. J. Syst. Evol. Microbiol.">
        <title>The Global Catalogue of Microorganisms (GCM) 10K type strain sequencing project: providing services to taxonomists for standard genome sequencing and annotation.</title>
        <authorList>
            <consortium name="The Broad Institute Genomics Platform"/>
            <consortium name="The Broad Institute Genome Sequencing Center for Infectious Disease"/>
            <person name="Wu L."/>
            <person name="Ma J."/>
        </authorList>
    </citation>
    <scope>NUCLEOTIDE SEQUENCE [LARGE SCALE GENOMIC DNA]</scope>
    <source>
        <strain evidence="9 10">JCM 10303</strain>
    </source>
</reference>
<comment type="similarity">
    <text evidence="1">Belongs to the sigma-70 factor family. ECF subfamily.</text>
</comment>
<dbReference type="NCBIfam" id="TIGR02937">
    <property type="entry name" value="sigma70-ECF"/>
    <property type="match status" value="1"/>
</dbReference>
<evidence type="ECO:0000256" key="1">
    <source>
        <dbReference type="ARBA" id="ARBA00010641"/>
    </source>
</evidence>
<keyword evidence="3" id="KW-0731">Sigma factor</keyword>
<evidence type="ECO:0000256" key="4">
    <source>
        <dbReference type="ARBA" id="ARBA00023125"/>
    </source>
</evidence>
<dbReference type="Gene3D" id="1.10.1740.10">
    <property type="match status" value="1"/>
</dbReference>
<evidence type="ECO:0000256" key="2">
    <source>
        <dbReference type="ARBA" id="ARBA00023015"/>
    </source>
</evidence>
<accession>A0ABN1CYY7</accession>
<evidence type="ECO:0000313" key="10">
    <source>
        <dbReference type="Proteomes" id="UP001500729"/>
    </source>
</evidence>
<dbReference type="InterPro" id="IPR013324">
    <property type="entry name" value="RNA_pol_sigma_r3/r4-like"/>
</dbReference>
<keyword evidence="4" id="KW-0238">DNA-binding</keyword>
<dbReference type="SUPFAM" id="SSF88659">
    <property type="entry name" value="Sigma3 and sigma4 domains of RNA polymerase sigma factors"/>
    <property type="match status" value="1"/>
</dbReference>
<keyword evidence="10" id="KW-1185">Reference proteome</keyword>
<dbReference type="CDD" id="cd06171">
    <property type="entry name" value="Sigma70_r4"/>
    <property type="match status" value="1"/>
</dbReference>
<evidence type="ECO:0000259" key="7">
    <source>
        <dbReference type="Pfam" id="PF04542"/>
    </source>
</evidence>
<organism evidence="9 10">
    <name type="scientific">Saccharopolyspora erythraea</name>
    <name type="common">Streptomyces erythraeus</name>
    <dbReference type="NCBI Taxonomy" id="1836"/>
    <lineage>
        <taxon>Bacteria</taxon>
        <taxon>Bacillati</taxon>
        <taxon>Actinomycetota</taxon>
        <taxon>Actinomycetes</taxon>
        <taxon>Pseudonocardiales</taxon>
        <taxon>Pseudonocardiaceae</taxon>
        <taxon>Saccharopolyspora</taxon>
    </lineage>
</organism>
<dbReference type="EMBL" id="BAAAGS010000018">
    <property type="protein sequence ID" value="GAA0529782.1"/>
    <property type="molecule type" value="Genomic_DNA"/>
</dbReference>
<evidence type="ECO:0000313" key="9">
    <source>
        <dbReference type="EMBL" id="GAA0529782.1"/>
    </source>
</evidence>
<dbReference type="InterPro" id="IPR007627">
    <property type="entry name" value="RNA_pol_sigma70_r2"/>
</dbReference>